<dbReference type="AlphaFoldDB" id="A0A9P1HCZ2"/>
<dbReference type="InterPro" id="IPR036640">
    <property type="entry name" value="ABC1_TM_sf"/>
</dbReference>
<feature type="transmembrane region" description="Helical" evidence="10">
    <location>
        <begin position="950"/>
        <end position="971"/>
    </location>
</feature>
<feature type="transmembrane region" description="Helical" evidence="10">
    <location>
        <begin position="82"/>
        <end position="106"/>
    </location>
</feature>
<dbReference type="Gene3D" id="3.40.50.300">
    <property type="entry name" value="P-loop containing nucleotide triphosphate hydrolases"/>
    <property type="match status" value="3"/>
</dbReference>
<dbReference type="SUPFAM" id="SSF52540">
    <property type="entry name" value="P-loop containing nucleoside triphosphate hydrolases"/>
    <property type="match status" value="2"/>
</dbReference>
<evidence type="ECO:0000256" key="8">
    <source>
        <dbReference type="ARBA" id="ARBA00023136"/>
    </source>
</evidence>
<dbReference type="PANTHER" id="PTHR43394:SF1">
    <property type="entry name" value="ATP-BINDING CASSETTE SUB-FAMILY B MEMBER 10, MITOCHONDRIAL"/>
    <property type="match status" value="1"/>
</dbReference>
<accession>A0A9P1HCZ2</accession>
<feature type="compositionally biased region" description="Polar residues" evidence="9">
    <location>
        <begin position="1024"/>
        <end position="1034"/>
    </location>
</feature>
<name>A0A9P1HCZ2_9PEZI</name>
<dbReference type="GO" id="GO:0090374">
    <property type="term" value="P:oligopeptide export from mitochondrion"/>
    <property type="evidence" value="ECO:0007669"/>
    <property type="project" value="TreeGrafter"/>
</dbReference>
<keyword evidence="3" id="KW-0813">Transport</keyword>
<dbReference type="EMBL" id="CALLCH030000020">
    <property type="protein sequence ID" value="CAI4219788.1"/>
    <property type="molecule type" value="Genomic_DNA"/>
</dbReference>
<gene>
    <name evidence="13" type="ORF">PPNO1_LOCUS9334</name>
</gene>
<evidence type="ECO:0000256" key="4">
    <source>
        <dbReference type="ARBA" id="ARBA00022692"/>
    </source>
</evidence>
<evidence type="ECO:0000256" key="2">
    <source>
        <dbReference type="ARBA" id="ARBA00007577"/>
    </source>
</evidence>
<dbReference type="Gene3D" id="1.20.1560.10">
    <property type="entry name" value="ABC transporter type 1, transmembrane domain"/>
    <property type="match status" value="2"/>
</dbReference>
<keyword evidence="7 10" id="KW-1133">Transmembrane helix</keyword>
<keyword evidence="4 10" id="KW-0812">Transmembrane</keyword>
<keyword evidence="6" id="KW-0067">ATP-binding</keyword>
<feature type="transmembrane region" description="Helical" evidence="10">
    <location>
        <begin position="260"/>
        <end position="283"/>
    </location>
</feature>
<dbReference type="SMART" id="SM00382">
    <property type="entry name" value="AAA"/>
    <property type="match status" value="2"/>
</dbReference>
<feature type="transmembrane region" description="Helical" evidence="10">
    <location>
        <begin position="158"/>
        <end position="177"/>
    </location>
</feature>
<comment type="subcellular location">
    <subcellularLocation>
        <location evidence="1">Membrane</location>
        <topology evidence="1">Multi-pass membrane protein</topology>
    </subcellularLocation>
</comment>
<evidence type="ECO:0000259" key="12">
    <source>
        <dbReference type="PROSITE" id="PS50929"/>
    </source>
</evidence>
<dbReference type="PROSITE" id="PS50929">
    <property type="entry name" value="ABC_TM1F"/>
    <property type="match status" value="2"/>
</dbReference>
<evidence type="ECO:0000256" key="6">
    <source>
        <dbReference type="ARBA" id="ARBA00022840"/>
    </source>
</evidence>
<sequence length="1265" mass="134959">MGKRFLQQFGTFIHLLFAANPTWLDITLIVLGTVLAAAAGAPFPLIAIVFGQLVDDMNGATCAAQEPSGNALDFAPAINSKIALMAYIAIGAFVLIYAYITTWGVISQRLAQRMRVVYIRALLRQPPSFFDTRSSAGDVSSRLHGDIGAIQAGTSEKVGILICSISFFVTSFVIAFIKQPKIAGMLFSMIPAFLLMSIGGGHLFGKYATRMAKSLSTASSLASECLSNISVVQAFSAEARLEAKFSAQASQASKDGIKKATVAATQAGFLYFIAYAGNALAFWQGSKFIARTAEGNGDGTSVGTIYTVILILVDAGVMLGNTAPILPLLGGAVAAYKRLQEDIQEPSLIDGTSDSGEQLDASAAESLDIEFQHVSFAYPSRLEQPALNDVSVTFPARSYTAIVGLSGSGKSTVAALLGRLYDPTSGRITIAGRDMKDLNVRNLRSYMSFVQQEPSLLSGSIFENIAQPSDGRSRRKGRDIPSAIKGFGPEAEEVLRLVQDAANQADAASFIERLDNGYGTIAGAKGSKLSGGQRQRVALAQALIRDPRILVLDEATSALDSASERRIQEAVERAAHHRTVICVAHRLSTIRNAGTIIVMEAGQVVEQGSYADLMAIEGGVFARMASLQSIGTADPRERGSIAGDSMEAPTLQTDEPDPEDGKEKLGEAVGRGVTKDGELAPASLEESRPFRSMTRSLGQLIRPSLPWLLAAIVAAILVGCTFPSSGTILGFTIGDLNPCSNTPDEIRSSGNLYSGLMFMLAAIELFANFAAWSCFGVVSERLLYLVRLLCFRSLMEQDIQWHQAESPSKLLAIITRDSASIGGFSGSTMGTIFAILVNFTIAIILSHIVAWKIAVVCLATVPILFGTGFMQLRMLARYEERTADAFSNATAMAVEAVQSIRTVAVLSLEKDIITSFSRLLQGPQKQILRASASTNIWLAMTHSTGKLTQFFIVLITMLVSAQLWATMFNLAPEFSRARTALARTINVIALGSTKDLAKTWKAAGSNRAGGGAAGPEIDVESGEKSVQPSATMTTTENRGMSIKFDKVCFAYPSSPDINVLDSVSFNIQPGQFIGLVGPSGAGKSTIMNLVQRLYNPSSGTISLDGRDISSISTSAFRDNVALVPQDPTLFSGTVRFNISLGAVPGHEATDAEIEEACRVANIHDVIMALPDGYDTECGPGASRLSGGQRQRLAIARALRGGSSGGLERASRGTTVLAITHRLHTVQKANVIFVVEEGRVVDSGPHSELMQRRESYRLNAMQQMLQ</sequence>
<evidence type="ECO:0000259" key="11">
    <source>
        <dbReference type="PROSITE" id="PS50893"/>
    </source>
</evidence>
<feature type="transmembrane region" description="Helical" evidence="10">
    <location>
        <begin position="26"/>
        <end position="50"/>
    </location>
</feature>
<dbReference type="GO" id="GO:0015421">
    <property type="term" value="F:ABC-type oligopeptide transporter activity"/>
    <property type="evidence" value="ECO:0007669"/>
    <property type="project" value="TreeGrafter"/>
</dbReference>
<evidence type="ECO:0000256" key="7">
    <source>
        <dbReference type="ARBA" id="ARBA00022989"/>
    </source>
</evidence>
<dbReference type="InterPro" id="IPR003593">
    <property type="entry name" value="AAA+_ATPase"/>
</dbReference>
<evidence type="ECO:0000256" key="1">
    <source>
        <dbReference type="ARBA" id="ARBA00004141"/>
    </source>
</evidence>
<evidence type="ECO:0000313" key="13">
    <source>
        <dbReference type="EMBL" id="CAI4219788.1"/>
    </source>
</evidence>
<dbReference type="PANTHER" id="PTHR43394">
    <property type="entry name" value="ATP-DEPENDENT PERMEASE MDL1, MITOCHONDRIAL"/>
    <property type="match status" value="1"/>
</dbReference>
<feature type="transmembrane region" description="Helical" evidence="10">
    <location>
        <begin position="303"/>
        <end position="329"/>
    </location>
</feature>
<feature type="region of interest" description="Disordered" evidence="9">
    <location>
        <begin position="1007"/>
        <end position="1034"/>
    </location>
</feature>
<feature type="transmembrane region" description="Helical" evidence="10">
    <location>
        <begin position="753"/>
        <end position="778"/>
    </location>
</feature>
<evidence type="ECO:0000256" key="3">
    <source>
        <dbReference type="ARBA" id="ARBA00022448"/>
    </source>
</evidence>
<dbReference type="GO" id="GO:0005524">
    <property type="term" value="F:ATP binding"/>
    <property type="evidence" value="ECO:0007669"/>
    <property type="project" value="UniProtKB-KW"/>
</dbReference>
<evidence type="ECO:0000256" key="10">
    <source>
        <dbReference type="SAM" id="Phobius"/>
    </source>
</evidence>
<dbReference type="SUPFAM" id="SSF90123">
    <property type="entry name" value="ABC transporter transmembrane region"/>
    <property type="match status" value="2"/>
</dbReference>
<dbReference type="CDD" id="cd18578">
    <property type="entry name" value="ABC_6TM_Pgp_ABCB1_D2_like"/>
    <property type="match status" value="1"/>
</dbReference>
<dbReference type="CDD" id="cd18577">
    <property type="entry name" value="ABC_6TM_Pgp_ABCB1_D1_like"/>
    <property type="match status" value="1"/>
</dbReference>
<dbReference type="PROSITE" id="PS00211">
    <property type="entry name" value="ABC_TRANSPORTER_1"/>
    <property type="match status" value="2"/>
</dbReference>
<evidence type="ECO:0000313" key="14">
    <source>
        <dbReference type="Proteomes" id="UP000838763"/>
    </source>
</evidence>
<dbReference type="Proteomes" id="UP000838763">
    <property type="component" value="Unassembled WGS sequence"/>
</dbReference>
<feature type="domain" description="ABC transmembrane type-1" evidence="12">
    <location>
        <begin position="30"/>
        <end position="331"/>
    </location>
</feature>
<dbReference type="InterPro" id="IPR039421">
    <property type="entry name" value="Type_1_exporter"/>
</dbReference>
<feature type="domain" description="ABC transmembrane type-1" evidence="12">
    <location>
        <begin position="709"/>
        <end position="955"/>
    </location>
</feature>
<dbReference type="Pfam" id="PF00664">
    <property type="entry name" value="ABC_membrane"/>
    <property type="match status" value="2"/>
</dbReference>
<keyword evidence="5" id="KW-0547">Nucleotide-binding</keyword>
<dbReference type="InterPro" id="IPR017871">
    <property type="entry name" value="ABC_transporter-like_CS"/>
</dbReference>
<dbReference type="InterPro" id="IPR011527">
    <property type="entry name" value="ABC1_TM_dom"/>
</dbReference>
<keyword evidence="14" id="KW-1185">Reference proteome</keyword>
<proteinExistence type="inferred from homology"/>
<feature type="transmembrane region" description="Helical" evidence="10">
    <location>
        <begin position="183"/>
        <end position="204"/>
    </location>
</feature>
<dbReference type="OrthoDB" id="6500128at2759"/>
<feature type="transmembrane region" description="Helical" evidence="10">
    <location>
        <begin position="819"/>
        <end position="845"/>
    </location>
</feature>
<keyword evidence="8 10" id="KW-0472">Membrane</keyword>
<feature type="transmembrane region" description="Helical" evidence="10">
    <location>
        <begin position="705"/>
        <end position="733"/>
    </location>
</feature>
<feature type="transmembrane region" description="Helical" evidence="10">
    <location>
        <begin position="851"/>
        <end position="872"/>
    </location>
</feature>
<comment type="caution">
    <text evidence="13">The sequence shown here is derived from an EMBL/GenBank/DDBJ whole genome shotgun (WGS) entry which is preliminary data.</text>
</comment>
<evidence type="ECO:0000256" key="9">
    <source>
        <dbReference type="SAM" id="MobiDB-lite"/>
    </source>
</evidence>
<dbReference type="Pfam" id="PF00005">
    <property type="entry name" value="ABC_tran"/>
    <property type="match status" value="2"/>
</dbReference>
<organism evidence="13 14">
    <name type="scientific">Parascedosporium putredinis</name>
    <dbReference type="NCBI Taxonomy" id="1442378"/>
    <lineage>
        <taxon>Eukaryota</taxon>
        <taxon>Fungi</taxon>
        <taxon>Dikarya</taxon>
        <taxon>Ascomycota</taxon>
        <taxon>Pezizomycotina</taxon>
        <taxon>Sordariomycetes</taxon>
        <taxon>Hypocreomycetidae</taxon>
        <taxon>Microascales</taxon>
        <taxon>Microascaceae</taxon>
        <taxon>Parascedosporium</taxon>
    </lineage>
</organism>
<comment type="similarity">
    <text evidence="2">Belongs to the ABC transporter superfamily. ABCB family. Multidrug resistance exporter (TC 3.A.1.201) subfamily.</text>
</comment>
<dbReference type="GO" id="GO:0005743">
    <property type="term" value="C:mitochondrial inner membrane"/>
    <property type="evidence" value="ECO:0007669"/>
    <property type="project" value="TreeGrafter"/>
</dbReference>
<dbReference type="InterPro" id="IPR027417">
    <property type="entry name" value="P-loop_NTPase"/>
</dbReference>
<feature type="domain" description="ABC transporter" evidence="11">
    <location>
        <begin position="1042"/>
        <end position="1261"/>
    </location>
</feature>
<dbReference type="FunFam" id="3.40.50.300:FF:000967">
    <property type="entry name" value="ABC multidrug transporter mdr4"/>
    <property type="match status" value="1"/>
</dbReference>
<protein>
    <submittedName>
        <fullName evidence="13">Uncharacterized protein</fullName>
    </submittedName>
</protein>
<dbReference type="PROSITE" id="PS50893">
    <property type="entry name" value="ABC_TRANSPORTER_2"/>
    <property type="match status" value="2"/>
</dbReference>
<dbReference type="InterPro" id="IPR003439">
    <property type="entry name" value="ABC_transporter-like_ATP-bd"/>
</dbReference>
<feature type="region of interest" description="Disordered" evidence="9">
    <location>
        <begin position="633"/>
        <end position="687"/>
    </location>
</feature>
<evidence type="ECO:0000256" key="5">
    <source>
        <dbReference type="ARBA" id="ARBA00022741"/>
    </source>
</evidence>
<feature type="domain" description="ABC transporter" evidence="11">
    <location>
        <begin position="369"/>
        <end position="626"/>
    </location>
</feature>
<reference evidence="13" key="1">
    <citation type="submission" date="2022-11" db="EMBL/GenBank/DDBJ databases">
        <authorList>
            <person name="Scott C."/>
            <person name="Bruce N."/>
        </authorList>
    </citation>
    <scope>NUCLEOTIDE SEQUENCE</scope>
</reference>
<dbReference type="GO" id="GO:0016887">
    <property type="term" value="F:ATP hydrolysis activity"/>
    <property type="evidence" value="ECO:0007669"/>
    <property type="project" value="InterPro"/>
</dbReference>